<accession>A0A645FVS8</accession>
<evidence type="ECO:0000256" key="2">
    <source>
        <dbReference type="ARBA" id="ARBA00004196"/>
    </source>
</evidence>
<dbReference type="GO" id="GO:0030313">
    <property type="term" value="C:cell envelope"/>
    <property type="evidence" value="ECO:0007669"/>
    <property type="project" value="UniProtKB-SubCell"/>
</dbReference>
<evidence type="ECO:0000256" key="7">
    <source>
        <dbReference type="SAM" id="Phobius"/>
    </source>
</evidence>
<comment type="subcellular location">
    <subcellularLocation>
        <location evidence="2">Cell envelope</location>
    </subcellularLocation>
    <subcellularLocation>
        <location evidence="1">Membrane</location>
        <topology evidence="1">Multi-pass membrane protein</topology>
    </subcellularLocation>
</comment>
<dbReference type="InterPro" id="IPR035906">
    <property type="entry name" value="MetI-like_sf"/>
</dbReference>
<evidence type="ECO:0000256" key="3">
    <source>
        <dbReference type="ARBA" id="ARBA00022448"/>
    </source>
</evidence>
<protein>
    <submittedName>
        <fullName evidence="9">Phosphate-import permease protein PhnE</fullName>
    </submittedName>
</protein>
<evidence type="ECO:0000256" key="1">
    <source>
        <dbReference type="ARBA" id="ARBA00004141"/>
    </source>
</evidence>
<evidence type="ECO:0000259" key="8">
    <source>
        <dbReference type="PROSITE" id="PS50928"/>
    </source>
</evidence>
<feature type="transmembrane region" description="Helical" evidence="7">
    <location>
        <begin position="82"/>
        <end position="100"/>
    </location>
</feature>
<dbReference type="PANTHER" id="PTHR30043">
    <property type="entry name" value="PHOSPHONATES TRANSPORT SYSTEM PERMEASE PROTEIN"/>
    <property type="match status" value="1"/>
</dbReference>
<sequence>MLIRVIGMGATTGALTIGIHSIGMLAKLYAEAIENMDQGPIEALDAVGANIWQKIRYGILPQVIPDFWSVALYRFDINVRSATILGMVSAGGLGAPLIFASQAWNWSQMSSVLIAIVIMVIAVDFISSKLRQKLV</sequence>
<comment type="caution">
    <text evidence="9">The sequence shown here is derived from an EMBL/GenBank/DDBJ whole genome shotgun (WGS) entry which is preliminary data.</text>
</comment>
<dbReference type="InterPro" id="IPR000515">
    <property type="entry name" value="MetI-like"/>
</dbReference>
<keyword evidence="3" id="KW-0813">Transport</keyword>
<keyword evidence="4 7" id="KW-0812">Transmembrane</keyword>
<dbReference type="GO" id="GO:0055085">
    <property type="term" value="P:transmembrane transport"/>
    <property type="evidence" value="ECO:0007669"/>
    <property type="project" value="InterPro"/>
</dbReference>
<evidence type="ECO:0000256" key="4">
    <source>
        <dbReference type="ARBA" id="ARBA00022692"/>
    </source>
</evidence>
<dbReference type="PANTHER" id="PTHR30043:SF8">
    <property type="entry name" value="ABC TRANSPORTER, PERMEASE PROTEIN CC0363, PUTATIVE-RELATED"/>
    <property type="match status" value="1"/>
</dbReference>
<dbReference type="AlphaFoldDB" id="A0A645FVS8"/>
<gene>
    <name evidence="9" type="primary">phnE_6</name>
    <name evidence="9" type="ORF">SDC9_165004</name>
</gene>
<keyword evidence="6 7" id="KW-0472">Membrane</keyword>
<organism evidence="9">
    <name type="scientific">bioreactor metagenome</name>
    <dbReference type="NCBI Taxonomy" id="1076179"/>
    <lineage>
        <taxon>unclassified sequences</taxon>
        <taxon>metagenomes</taxon>
        <taxon>ecological metagenomes</taxon>
    </lineage>
</organism>
<name>A0A645FVS8_9ZZZZ</name>
<dbReference type="PROSITE" id="PS50928">
    <property type="entry name" value="ABC_TM1"/>
    <property type="match status" value="1"/>
</dbReference>
<proteinExistence type="predicted"/>
<dbReference type="GO" id="GO:0016020">
    <property type="term" value="C:membrane"/>
    <property type="evidence" value="ECO:0007669"/>
    <property type="project" value="UniProtKB-SubCell"/>
</dbReference>
<dbReference type="SUPFAM" id="SSF161098">
    <property type="entry name" value="MetI-like"/>
    <property type="match status" value="1"/>
</dbReference>
<feature type="domain" description="ABC transmembrane type-1" evidence="8">
    <location>
        <begin position="1"/>
        <end position="127"/>
    </location>
</feature>
<dbReference type="Pfam" id="PF00528">
    <property type="entry name" value="BPD_transp_1"/>
    <property type="match status" value="1"/>
</dbReference>
<dbReference type="CDD" id="cd06261">
    <property type="entry name" value="TM_PBP2"/>
    <property type="match status" value="1"/>
</dbReference>
<evidence type="ECO:0000313" key="9">
    <source>
        <dbReference type="EMBL" id="MPN17649.1"/>
    </source>
</evidence>
<dbReference type="Gene3D" id="1.10.3720.10">
    <property type="entry name" value="MetI-like"/>
    <property type="match status" value="1"/>
</dbReference>
<feature type="transmembrane region" description="Helical" evidence="7">
    <location>
        <begin position="106"/>
        <end position="126"/>
    </location>
</feature>
<keyword evidence="5 7" id="KW-1133">Transmembrane helix</keyword>
<evidence type="ECO:0000256" key="5">
    <source>
        <dbReference type="ARBA" id="ARBA00022989"/>
    </source>
</evidence>
<dbReference type="EMBL" id="VSSQ01064826">
    <property type="protein sequence ID" value="MPN17649.1"/>
    <property type="molecule type" value="Genomic_DNA"/>
</dbReference>
<evidence type="ECO:0000256" key="6">
    <source>
        <dbReference type="ARBA" id="ARBA00023136"/>
    </source>
</evidence>
<reference evidence="9" key="1">
    <citation type="submission" date="2019-08" db="EMBL/GenBank/DDBJ databases">
        <authorList>
            <person name="Kucharzyk K."/>
            <person name="Murdoch R.W."/>
            <person name="Higgins S."/>
            <person name="Loffler F."/>
        </authorList>
    </citation>
    <scope>NUCLEOTIDE SEQUENCE</scope>
</reference>